<reference evidence="10" key="2">
    <citation type="submission" date="2014-06" db="EMBL/GenBank/DDBJ databases">
        <authorList>
            <person name="Aslett M."/>
        </authorList>
    </citation>
    <scope>NUCLEOTIDE SEQUENCE</scope>
</reference>
<evidence type="ECO:0000256" key="7">
    <source>
        <dbReference type="ARBA" id="ARBA00022884"/>
    </source>
</evidence>
<evidence type="ECO:0000256" key="4">
    <source>
        <dbReference type="ARBA" id="ARBA00022771"/>
    </source>
</evidence>
<keyword evidence="3" id="KW-0479">Metal-binding</keyword>
<keyword evidence="5" id="KW-0862">Zinc</keyword>
<evidence type="ECO:0000256" key="8">
    <source>
        <dbReference type="PROSITE-ProRule" id="PRU00855"/>
    </source>
</evidence>
<dbReference type="InterPro" id="IPR024161">
    <property type="entry name" value="Znf_nanos-typ"/>
</dbReference>
<keyword evidence="4 8" id="KW-0863">Zinc-finger</keyword>
<evidence type="ECO:0000313" key="11">
    <source>
        <dbReference type="Proteomes" id="UP000492820"/>
    </source>
</evidence>
<feature type="domain" description="Nanos-type" evidence="9">
    <location>
        <begin position="133"/>
        <end position="187"/>
    </location>
</feature>
<evidence type="ECO:0000256" key="2">
    <source>
        <dbReference type="ARBA" id="ARBA00022490"/>
    </source>
</evidence>
<name>A0A068WIQ2_ECHGR</name>
<dbReference type="Pfam" id="PF05741">
    <property type="entry name" value="zf-nanos"/>
    <property type="match status" value="1"/>
</dbReference>
<dbReference type="WBParaSite" id="EgrG_000606200">
    <property type="protein sequence ID" value="EgrG_000606200"/>
    <property type="gene ID" value="EgrG_000606200"/>
</dbReference>
<reference evidence="10 11" key="1">
    <citation type="journal article" date="2013" name="Nature">
        <title>The genomes of four tapeworm species reveal adaptations to parasitism.</title>
        <authorList>
            <person name="Tsai I.J."/>
            <person name="Zarowiecki M."/>
            <person name="Holroyd N."/>
            <person name="Garciarrubio A."/>
            <person name="Sanchez-Flores A."/>
            <person name="Brooks K.L."/>
            <person name="Tracey A."/>
            <person name="Bobes R.J."/>
            <person name="Fragoso G."/>
            <person name="Sciutto E."/>
            <person name="Aslett M."/>
            <person name="Beasley H."/>
            <person name="Bennett H.M."/>
            <person name="Cai J."/>
            <person name="Camicia F."/>
            <person name="Clark R."/>
            <person name="Cucher M."/>
            <person name="De Silva N."/>
            <person name="Day T.A."/>
            <person name="Deplazes P."/>
            <person name="Estrada K."/>
            <person name="Fernandez C."/>
            <person name="Holland P.W."/>
            <person name="Hou J."/>
            <person name="Hu S."/>
            <person name="Huckvale T."/>
            <person name="Hung S.S."/>
            <person name="Kamenetzky L."/>
            <person name="Keane J.A."/>
            <person name="Kiss F."/>
            <person name="Koziol U."/>
            <person name="Lambert O."/>
            <person name="Liu K."/>
            <person name="Luo X."/>
            <person name="Luo Y."/>
            <person name="Macchiaroli N."/>
            <person name="Nichol S."/>
            <person name="Paps J."/>
            <person name="Parkinson J."/>
            <person name="Pouchkina-Stantcheva N."/>
            <person name="Riddiford N."/>
            <person name="Rosenzvit M."/>
            <person name="Salinas G."/>
            <person name="Wasmuth J.D."/>
            <person name="Zamanian M."/>
            <person name="Zheng Y."/>
            <person name="Cai X."/>
            <person name="Soberon X."/>
            <person name="Olson P.D."/>
            <person name="Laclette J.P."/>
            <person name="Brehm K."/>
            <person name="Berriman M."/>
            <person name="Garciarrubio A."/>
            <person name="Bobes R.J."/>
            <person name="Fragoso G."/>
            <person name="Sanchez-Flores A."/>
            <person name="Estrada K."/>
            <person name="Cevallos M.A."/>
            <person name="Morett E."/>
            <person name="Gonzalez V."/>
            <person name="Portillo T."/>
            <person name="Ochoa-Leyva A."/>
            <person name="Jose M.V."/>
            <person name="Sciutto E."/>
            <person name="Landa A."/>
            <person name="Jimenez L."/>
            <person name="Valdes V."/>
            <person name="Carrero J.C."/>
            <person name="Larralde C."/>
            <person name="Morales-Montor J."/>
            <person name="Limon-Lason J."/>
            <person name="Soberon X."/>
            <person name="Laclette J.P."/>
        </authorList>
    </citation>
    <scope>NUCLEOTIDE SEQUENCE [LARGE SCALE GENOMIC DNA]</scope>
</reference>
<evidence type="ECO:0000313" key="10">
    <source>
        <dbReference type="EMBL" id="CDS18297.1"/>
    </source>
</evidence>
<dbReference type="GO" id="GO:0006417">
    <property type="term" value="P:regulation of translation"/>
    <property type="evidence" value="ECO:0007669"/>
    <property type="project" value="UniProtKB-UniRule"/>
</dbReference>
<evidence type="ECO:0000256" key="1">
    <source>
        <dbReference type="ARBA" id="ARBA00004496"/>
    </source>
</evidence>
<evidence type="ECO:0000313" key="12">
    <source>
        <dbReference type="WBParaSite" id="EgrG_000606200"/>
    </source>
</evidence>
<dbReference type="EMBL" id="LK028578">
    <property type="protein sequence ID" value="CDS18297.1"/>
    <property type="molecule type" value="Genomic_DNA"/>
</dbReference>
<evidence type="ECO:0000256" key="3">
    <source>
        <dbReference type="ARBA" id="ARBA00022723"/>
    </source>
</evidence>
<keyword evidence="6 8" id="KW-0810">Translation regulation</keyword>
<comment type="similarity">
    <text evidence="8">Belongs to the nanos family.</text>
</comment>
<reference evidence="12" key="3">
    <citation type="submission" date="2020-10" db="UniProtKB">
        <authorList>
            <consortium name="WormBaseParasite"/>
        </authorList>
    </citation>
    <scope>IDENTIFICATION</scope>
</reference>
<sequence>MRAMIPSSSSNGEEVEDCDLLRFSAFNSSGFSTGLGTNDDAWHLVFPRPLLTSVSSGTNAEWSAHYARALRRSTSAKALAIIAIREVLFWQNLLMDNLRRHSYLDMYKSAQLAEFFEQLGCFLRRMSDVSRELCVFCRNNNETFEVYSSHKLKDEFGRVTCPALRRFVCPLCKATGDEAHTPRYCKRGGHRLALETSEMGFQMSILDNGSIDEFEASNRSLLRPLAMDWTSQEISFLSL</sequence>
<dbReference type="OrthoDB" id="10010129at2759"/>
<evidence type="ECO:0000256" key="5">
    <source>
        <dbReference type="ARBA" id="ARBA00022833"/>
    </source>
</evidence>
<dbReference type="Gene3D" id="4.10.60.30">
    <property type="entry name" value="Nanos, RNA-binding domain"/>
    <property type="match status" value="1"/>
</dbReference>
<evidence type="ECO:0000259" key="9">
    <source>
        <dbReference type="PROSITE" id="PS51522"/>
    </source>
</evidence>
<evidence type="ECO:0000256" key="6">
    <source>
        <dbReference type="ARBA" id="ARBA00022845"/>
    </source>
</evidence>
<dbReference type="GO" id="GO:0003723">
    <property type="term" value="F:RNA binding"/>
    <property type="evidence" value="ECO:0007669"/>
    <property type="project" value="UniProtKB-UniRule"/>
</dbReference>
<organism evidence="10">
    <name type="scientific">Echinococcus granulosus</name>
    <name type="common">Hydatid tapeworm</name>
    <dbReference type="NCBI Taxonomy" id="6210"/>
    <lineage>
        <taxon>Eukaryota</taxon>
        <taxon>Metazoa</taxon>
        <taxon>Spiralia</taxon>
        <taxon>Lophotrochozoa</taxon>
        <taxon>Platyhelminthes</taxon>
        <taxon>Cestoda</taxon>
        <taxon>Eucestoda</taxon>
        <taxon>Cyclophyllidea</taxon>
        <taxon>Taeniidae</taxon>
        <taxon>Echinococcus</taxon>
        <taxon>Echinococcus granulosus group</taxon>
    </lineage>
</organism>
<dbReference type="GO" id="GO:0005737">
    <property type="term" value="C:cytoplasm"/>
    <property type="evidence" value="ECO:0007669"/>
    <property type="project" value="UniProtKB-SubCell"/>
</dbReference>
<keyword evidence="2" id="KW-0963">Cytoplasm</keyword>
<dbReference type="PANTHER" id="PTHR12887">
    <property type="entry name" value="NANOS PROTEIN"/>
    <property type="match status" value="1"/>
</dbReference>
<protein>
    <submittedName>
        <fullName evidence="10 12">Nanos protein</fullName>
    </submittedName>
</protein>
<dbReference type="InterPro" id="IPR038129">
    <property type="entry name" value="Nanos_sf"/>
</dbReference>
<accession>A0A068WIQ2</accession>
<dbReference type="InterPro" id="IPR008705">
    <property type="entry name" value="Nanos/Xcar2"/>
</dbReference>
<dbReference type="GO" id="GO:0008270">
    <property type="term" value="F:zinc ion binding"/>
    <property type="evidence" value="ECO:0007669"/>
    <property type="project" value="UniProtKB-KW"/>
</dbReference>
<dbReference type="Proteomes" id="UP000492820">
    <property type="component" value="Unassembled WGS sequence"/>
</dbReference>
<dbReference type="PROSITE" id="PS51522">
    <property type="entry name" value="ZF_NANOS"/>
    <property type="match status" value="1"/>
</dbReference>
<dbReference type="AlphaFoldDB" id="A0A068WIQ2"/>
<keyword evidence="7 8" id="KW-0694">RNA-binding</keyword>
<gene>
    <name evidence="12" type="primary">EGR_04615</name>
    <name evidence="10" type="ORF">EgrG_000606200</name>
</gene>
<proteinExistence type="inferred from homology"/>
<comment type="subcellular location">
    <subcellularLocation>
        <location evidence="1">Cytoplasm</location>
    </subcellularLocation>
</comment>